<name>A0A8F3E8M5_9CAUD</name>
<sequence length="404" mass="43291">MYDGYLSFAGTEIINAARTSAYLKALGPRLQVKCDAAGLNTALGHAAYSTPAADGAPWYKSSRAATGGFYGLIPGRIQGGEDSTREVQLTELTGDGAVMTTSRYASRETRFVATAFAASEEAMEAGLAWLRDKLAADACGASVGLGCKGHQAMRFTSKPVSNAQMQEYQRTFYKTEITEGPKVTERLGFKSVTAWTVEFTMTSGRPWAFTLAKAIATLDLPSGTSWTDPAGEDCSVADDAYDDFINDPYFTAIAKPPRPATILPPNILAIDSWRRRTVSLPADVTGRWGRIVPIVRVQTGGAAAQQVRLRFYRGTTVSGCGYDGEFLVSYLPANSVLLIDGVRQEVSVTKANGQVVPGGHLLYGSAGRPFMWPSMGCQQGYTMTADMMPGQTGVTVSLDTAIRE</sequence>
<dbReference type="KEGG" id="vg:77932290"/>
<evidence type="ECO:0000313" key="2">
    <source>
        <dbReference type="Proteomes" id="UP000693725"/>
    </source>
</evidence>
<organism evidence="1 2">
    <name type="scientific">Arthrobacter phage SilentRX</name>
    <dbReference type="NCBI Taxonomy" id="2836091"/>
    <lineage>
        <taxon>Viruses</taxon>
        <taxon>Duplodnaviria</taxon>
        <taxon>Heunggongvirae</taxon>
        <taxon>Uroviricota</taxon>
        <taxon>Caudoviricetes</taxon>
        <taxon>Silentrexvirus</taxon>
        <taxon>Silentrexvirus silentrx</taxon>
    </lineage>
</organism>
<dbReference type="GeneID" id="77932290"/>
<dbReference type="EMBL" id="MW862992">
    <property type="protein sequence ID" value="QWY82772.1"/>
    <property type="molecule type" value="Genomic_DNA"/>
</dbReference>
<evidence type="ECO:0000313" key="1">
    <source>
        <dbReference type="EMBL" id="QWY82772.1"/>
    </source>
</evidence>
<dbReference type="RefSeq" id="YP_010656413.1">
    <property type="nucleotide sequence ID" value="NC_070838.1"/>
</dbReference>
<dbReference type="Proteomes" id="UP000693725">
    <property type="component" value="Segment"/>
</dbReference>
<accession>A0A8F3E8M5</accession>
<protein>
    <submittedName>
        <fullName evidence="1">Minor tail protein</fullName>
    </submittedName>
</protein>
<reference evidence="1" key="1">
    <citation type="submission" date="2021-04" db="EMBL/GenBank/DDBJ databases">
        <authorList>
            <person name="Edwards E.G."/>
            <person name="Siddiqui F.A."/>
            <person name="Anastasi R.E."/>
            <person name="Conroy D.J."/>
            <person name="Gerton T.J."/>
            <person name="Laizure I.E."/>
            <person name="Reynolds J.D."/>
            <person name="Ulker M."/>
            <person name="Ouellette S.K."/>
            <person name="Duggan K.O."/>
            <person name="Johnson K.C."/>
            <person name="MacLea K.S."/>
            <person name="Garlena R.A."/>
            <person name="Russell D.A."/>
            <person name="Jacobs-Sera D."/>
            <person name="Hatfull G.F."/>
        </authorList>
    </citation>
    <scope>NUCLEOTIDE SEQUENCE</scope>
</reference>
<proteinExistence type="predicted"/>
<keyword evidence="2" id="KW-1185">Reference proteome</keyword>
<gene>
    <name evidence="1" type="primary">32</name>
    <name evidence="1" type="ORF">SEA_SILENTRX_32</name>
</gene>